<evidence type="ECO:0000256" key="4">
    <source>
        <dbReference type="HAMAP-Rule" id="MF_00528"/>
    </source>
</evidence>
<accession>A0A0U1NKA9</accession>
<comment type="caution">
    <text evidence="4">Lacks conserved residue(s) required for the propagation of feature annotation.</text>
</comment>
<dbReference type="Gene3D" id="3.90.950.10">
    <property type="match status" value="1"/>
</dbReference>
<dbReference type="GO" id="GO:0047429">
    <property type="term" value="F:nucleoside triphosphate diphosphatase activity"/>
    <property type="evidence" value="ECO:0007669"/>
    <property type="project" value="UniProtKB-EC"/>
</dbReference>
<evidence type="ECO:0000313" key="6">
    <source>
        <dbReference type="Proteomes" id="UP000048949"/>
    </source>
</evidence>
<dbReference type="InterPro" id="IPR029001">
    <property type="entry name" value="ITPase-like_fam"/>
</dbReference>
<dbReference type="PANTHER" id="PTHR43213">
    <property type="entry name" value="BIFUNCTIONAL DTTP/UTP PYROPHOSPHATASE/METHYLTRANSFERASE PROTEIN-RELATED"/>
    <property type="match status" value="1"/>
</dbReference>
<comment type="function">
    <text evidence="4">Nucleoside triphosphate pyrophosphatase. May have a dual role in cell division arrest and in preventing the incorporation of modified nucleotides into cellular nucleic acids.</text>
</comment>
<keyword evidence="3 4" id="KW-0546">Nucleotide metabolism</keyword>
<comment type="similarity">
    <text evidence="4">Belongs to the Maf family.</text>
</comment>
<evidence type="ECO:0000313" key="5">
    <source>
        <dbReference type="EMBL" id="CRK75160.1"/>
    </source>
</evidence>
<evidence type="ECO:0000256" key="3">
    <source>
        <dbReference type="ARBA" id="ARBA00023080"/>
    </source>
</evidence>
<feature type="active site" description="Proton acceptor" evidence="4">
    <location>
        <position position="47"/>
    </location>
</feature>
<dbReference type="InterPro" id="IPR003697">
    <property type="entry name" value="Maf-like"/>
</dbReference>
<proteinExistence type="inferred from homology"/>
<comment type="catalytic activity">
    <reaction evidence="4">
        <text>a 2'-deoxyribonucleoside 5'-triphosphate + H2O = a 2'-deoxyribonucleoside 5'-phosphate + diphosphate + H(+)</text>
        <dbReference type="Rhea" id="RHEA:44644"/>
        <dbReference type="ChEBI" id="CHEBI:15377"/>
        <dbReference type="ChEBI" id="CHEBI:15378"/>
        <dbReference type="ChEBI" id="CHEBI:33019"/>
        <dbReference type="ChEBI" id="CHEBI:61560"/>
        <dbReference type="ChEBI" id="CHEBI:65317"/>
        <dbReference type="EC" id="3.6.1.9"/>
    </reaction>
</comment>
<reference evidence="5 6" key="1">
    <citation type="submission" date="2015-04" db="EMBL/GenBank/DDBJ databases">
        <authorList>
            <person name="Syromyatnikov M.Y."/>
            <person name="Popov V.N."/>
        </authorList>
    </citation>
    <scope>NUCLEOTIDE SEQUENCE [LARGE SCALE GENOMIC DNA]</scope>
    <source>
        <strain evidence="5 6">CECT 5292</strain>
    </source>
</reference>
<name>A0A0U1NKA9_9RHOB</name>
<comment type="catalytic activity">
    <reaction evidence="4">
        <text>a ribonucleoside 5'-triphosphate + H2O = a ribonucleoside 5'-phosphate + diphosphate + H(+)</text>
        <dbReference type="Rhea" id="RHEA:23996"/>
        <dbReference type="ChEBI" id="CHEBI:15377"/>
        <dbReference type="ChEBI" id="CHEBI:15378"/>
        <dbReference type="ChEBI" id="CHEBI:33019"/>
        <dbReference type="ChEBI" id="CHEBI:58043"/>
        <dbReference type="ChEBI" id="CHEBI:61557"/>
        <dbReference type="EC" id="3.6.1.9"/>
    </reaction>
</comment>
<gene>
    <name evidence="5" type="primary">yceF</name>
    <name evidence="5" type="ORF">NIG5292_01203</name>
</gene>
<dbReference type="HAMAP" id="MF_00528">
    <property type="entry name" value="Maf"/>
    <property type="match status" value="1"/>
</dbReference>
<comment type="cofactor">
    <cofactor evidence="1 4">
        <name>a divalent metal cation</name>
        <dbReference type="ChEBI" id="CHEBI:60240"/>
    </cofactor>
</comment>
<organism evidence="5 6">
    <name type="scientific">Nereida ignava</name>
    <dbReference type="NCBI Taxonomy" id="282199"/>
    <lineage>
        <taxon>Bacteria</taxon>
        <taxon>Pseudomonadati</taxon>
        <taxon>Pseudomonadota</taxon>
        <taxon>Alphaproteobacteria</taxon>
        <taxon>Rhodobacterales</taxon>
        <taxon>Roseobacteraceae</taxon>
        <taxon>Nereida</taxon>
    </lineage>
</organism>
<dbReference type="GO" id="GO:0009117">
    <property type="term" value="P:nucleotide metabolic process"/>
    <property type="evidence" value="ECO:0007669"/>
    <property type="project" value="UniProtKB-KW"/>
</dbReference>
<dbReference type="STRING" id="282199.GCA_001049735_01202"/>
<evidence type="ECO:0000256" key="2">
    <source>
        <dbReference type="ARBA" id="ARBA00022801"/>
    </source>
</evidence>
<dbReference type="EMBL" id="CVQV01000005">
    <property type="protein sequence ID" value="CRK75160.1"/>
    <property type="molecule type" value="Genomic_DNA"/>
</dbReference>
<protein>
    <recommendedName>
        <fullName evidence="4">Nucleoside triphosphate pyrophosphatase</fullName>
        <ecNumber evidence="4">3.6.1.9</ecNumber>
    </recommendedName>
    <alternativeName>
        <fullName evidence="4">Nucleotide pyrophosphatase</fullName>
        <shortName evidence="4">Nucleotide PPase</shortName>
    </alternativeName>
</protein>
<dbReference type="GO" id="GO:0005737">
    <property type="term" value="C:cytoplasm"/>
    <property type="evidence" value="ECO:0007669"/>
    <property type="project" value="UniProtKB-SubCell"/>
</dbReference>
<comment type="subcellular location">
    <subcellularLocation>
        <location evidence="4">Cytoplasm</location>
    </subcellularLocation>
</comment>
<dbReference type="CDD" id="cd00555">
    <property type="entry name" value="Maf"/>
    <property type="match status" value="1"/>
</dbReference>
<dbReference type="PANTHER" id="PTHR43213:SF5">
    <property type="entry name" value="BIFUNCTIONAL DTTP_UTP PYROPHOSPHATASE_METHYLTRANSFERASE PROTEIN-RELATED"/>
    <property type="match status" value="1"/>
</dbReference>
<dbReference type="SUPFAM" id="SSF52972">
    <property type="entry name" value="ITPase-like"/>
    <property type="match status" value="1"/>
</dbReference>
<evidence type="ECO:0000256" key="1">
    <source>
        <dbReference type="ARBA" id="ARBA00001968"/>
    </source>
</evidence>
<keyword evidence="4" id="KW-0963">Cytoplasm</keyword>
<dbReference type="PIRSF" id="PIRSF006305">
    <property type="entry name" value="Maf"/>
    <property type="match status" value="1"/>
</dbReference>
<keyword evidence="6" id="KW-1185">Reference proteome</keyword>
<dbReference type="AlphaFoldDB" id="A0A0U1NKA9"/>
<dbReference type="Proteomes" id="UP000048949">
    <property type="component" value="Unassembled WGS sequence"/>
</dbReference>
<sequence length="170" mass="18877">MPIDEELIKGAMVAEGAPPRDVADALAEMKARRLSDKGHEGPILGCDQVLDFKGAIYSKPTSPDDARAQLRALSAQVHYLHTAACLYQDGKPTWRHVSRVTLRMRQLSDAYIDAYVERNWDDIKHTVGCYMLEAEGARLFSQVQGDYFAVLGLPLVELLSFLTLRGDIDG</sequence>
<dbReference type="Pfam" id="PF02545">
    <property type="entry name" value="Maf"/>
    <property type="match status" value="1"/>
</dbReference>
<dbReference type="EC" id="3.6.1.9" evidence="4"/>
<keyword evidence="2 4" id="KW-0378">Hydrolase</keyword>